<protein>
    <submittedName>
        <fullName evidence="3">Uncharacterized protein</fullName>
    </submittedName>
</protein>
<evidence type="ECO:0000256" key="2">
    <source>
        <dbReference type="SAM" id="MobiDB-lite"/>
    </source>
</evidence>
<organism evidence="3 4">
    <name type="scientific">Bimuria novae-zelandiae CBS 107.79</name>
    <dbReference type="NCBI Taxonomy" id="1447943"/>
    <lineage>
        <taxon>Eukaryota</taxon>
        <taxon>Fungi</taxon>
        <taxon>Dikarya</taxon>
        <taxon>Ascomycota</taxon>
        <taxon>Pezizomycotina</taxon>
        <taxon>Dothideomycetes</taxon>
        <taxon>Pleosporomycetidae</taxon>
        <taxon>Pleosporales</taxon>
        <taxon>Massarineae</taxon>
        <taxon>Didymosphaeriaceae</taxon>
        <taxon>Bimuria</taxon>
    </lineage>
</organism>
<dbReference type="EMBL" id="ML976780">
    <property type="protein sequence ID" value="KAF1964642.1"/>
    <property type="molecule type" value="Genomic_DNA"/>
</dbReference>
<accession>A0A6A5ULH3</accession>
<keyword evidence="4" id="KW-1185">Reference proteome</keyword>
<gene>
    <name evidence="3" type="ORF">BU23DRAFT_575544</name>
</gene>
<name>A0A6A5ULH3_9PLEO</name>
<proteinExistence type="predicted"/>
<sequence length="245" mass="27264">MTAQGKRKRPGSDIPLPHALFTIDRKDLIARANTRFPEAFAVLPDPTTIIIVEQTLDRKGGKYKIIIGRISDGTSAKKILLGAFTKFPDDSRSRVNVTVFKTACLTVQRAAATNNHAVTPAITNTLEDADIIFIKTCKRCRRIEREESGCRSEDHAGRIEELEKAHAAKLEELATARKNNTLLRRDNAVLGKELAATEVELKSTHNEVNEWKDNALKLLDPRQKVSDAQKKAMRKKAVGEELESA</sequence>
<feature type="coiled-coil region" evidence="1">
    <location>
        <begin position="159"/>
        <end position="214"/>
    </location>
</feature>
<feature type="region of interest" description="Disordered" evidence="2">
    <location>
        <begin position="222"/>
        <end position="245"/>
    </location>
</feature>
<dbReference type="Proteomes" id="UP000800036">
    <property type="component" value="Unassembled WGS sequence"/>
</dbReference>
<evidence type="ECO:0000313" key="4">
    <source>
        <dbReference type="Proteomes" id="UP000800036"/>
    </source>
</evidence>
<evidence type="ECO:0000313" key="3">
    <source>
        <dbReference type="EMBL" id="KAF1964642.1"/>
    </source>
</evidence>
<keyword evidence="1" id="KW-0175">Coiled coil</keyword>
<reference evidence="3" key="1">
    <citation type="journal article" date="2020" name="Stud. Mycol.">
        <title>101 Dothideomycetes genomes: a test case for predicting lifestyles and emergence of pathogens.</title>
        <authorList>
            <person name="Haridas S."/>
            <person name="Albert R."/>
            <person name="Binder M."/>
            <person name="Bloem J."/>
            <person name="Labutti K."/>
            <person name="Salamov A."/>
            <person name="Andreopoulos B."/>
            <person name="Baker S."/>
            <person name="Barry K."/>
            <person name="Bills G."/>
            <person name="Bluhm B."/>
            <person name="Cannon C."/>
            <person name="Castanera R."/>
            <person name="Culley D."/>
            <person name="Daum C."/>
            <person name="Ezra D."/>
            <person name="Gonzalez J."/>
            <person name="Henrissat B."/>
            <person name="Kuo A."/>
            <person name="Liang C."/>
            <person name="Lipzen A."/>
            <person name="Lutzoni F."/>
            <person name="Magnuson J."/>
            <person name="Mondo S."/>
            <person name="Nolan M."/>
            <person name="Ohm R."/>
            <person name="Pangilinan J."/>
            <person name="Park H.-J."/>
            <person name="Ramirez L."/>
            <person name="Alfaro M."/>
            <person name="Sun H."/>
            <person name="Tritt A."/>
            <person name="Yoshinaga Y."/>
            <person name="Zwiers L.-H."/>
            <person name="Turgeon B."/>
            <person name="Goodwin S."/>
            <person name="Spatafora J."/>
            <person name="Crous P."/>
            <person name="Grigoriev I."/>
        </authorList>
    </citation>
    <scope>NUCLEOTIDE SEQUENCE</scope>
    <source>
        <strain evidence="3">CBS 107.79</strain>
    </source>
</reference>
<dbReference type="AlphaFoldDB" id="A0A6A5ULH3"/>
<evidence type="ECO:0000256" key="1">
    <source>
        <dbReference type="SAM" id="Coils"/>
    </source>
</evidence>